<evidence type="ECO:0000256" key="1">
    <source>
        <dbReference type="SAM" id="Coils"/>
    </source>
</evidence>
<dbReference type="EMBL" id="AAOE01000001">
    <property type="protein sequence ID" value="EAR11171.1"/>
    <property type="molecule type" value="Genomic_DNA"/>
</dbReference>
<dbReference type="InterPro" id="IPR014345">
    <property type="entry name" value="XrtA_polysacc_chain"/>
</dbReference>
<keyword evidence="2" id="KW-0812">Transmembrane</keyword>
<dbReference type="InterPro" id="IPR050445">
    <property type="entry name" value="Bact_polysacc_biosynth/exp"/>
</dbReference>
<organism evidence="3 4">
    <name type="scientific">Reinekea blandensis MED297</name>
    <dbReference type="NCBI Taxonomy" id="314283"/>
    <lineage>
        <taxon>Bacteria</taxon>
        <taxon>Pseudomonadati</taxon>
        <taxon>Pseudomonadota</taxon>
        <taxon>Gammaproteobacteria</taxon>
        <taxon>Oceanospirillales</taxon>
        <taxon>Saccharospirillaceae</taxon>
        <taxon>Reinekea</taxon>
    </lineage>
</organism>
<dbReference type="NCBIfam" id="TIGR03007">
    <property type="entry name" value="pepcterm_ChnLen"/>
    <property type="match status" value="1"/>
</dbReference>
<dbReference type="GO" id="GO:0005886">
    <property type="term" value="C:plasma membrane"/>
    <property type="evidence" value="ECO:0007669"/>
    <property type="project" value="TreeGrafter"/>
</dbReference>
<dbReference type="GO" id="GO:0004713">
    <property type="term" value="F:protein tyrosine kinase activity"/>
    <property type="evidence" value="ECO:0007669"/>
    <property type="project" value="TreeGrafter"/>
</dbReference>
<keyword evidence="2" id="KW-1133">Transmembrane helix</keyword>
<dbReference type="OrthoDB" id="9795292at2"/>
<dbReference type="STRING" id="314283.MED297_19827"/>
<dbReference type="PANTHER" id="PTHR32309:SF13">
    <property type="entry name" value="FERRIC ENTEROBACTIN TRANSPORT PROTEIN FEPE"/>
    <property type="match status" value="1"/>
</dbReference>
<feature type="coiled-coil region" evidence="1">
    <location>
        <begin position="167"/>
        <end position="227"/>
    </location>
</feature>
<dbReference type="HOGENOM" id="CLU_009912_5_1_6"/>
<name>A4B970_9GAMM</name>
<evidence type="ECO:0000313" key="3">
    <source>
        <dbReference type="EMBL" id="EAR11171.1"/>
    </source>
</evidence>
<keyword evidence="2" id="KW-0472">Membrane</keyword>
<dbReference type="Proteomes" id="UP000005953">
    <property type="component" value="Unassembled WGS sequence"/>
</dbReference>
<reference evidence="3 4" key="1">
    <citation type="submission" date="2006-02" db="EMBL/GenBank/DDBJ databases">
        <authorList>
            <person name="Pinhassi J."/>
            <person name="Pedros-Alio C."/>
            <person name="Ferriera S."/>
            <person name="Johnson J."/>
            <person name="Kravitz S."/>
            <person name="Halpern A."/>
            <person name="Remington K."/>
            <person name="Beeson K."/>
            <person name="Tran B."/>
            <person name="Rogers Y.-H."/>
            <person name="Friedman R."/>
            <person name="Venter J.C."/>
        </authorList>
    </citation>
    <scope>NUCLEOTIDE SEQUENCE [LARGE SCALE GENOMIC DNA]</scope>
    <source>
        <strain evidence="3 4">MED297</strain>
    </source>
</reference>
<feature type="transmembrane region" description="Helical" evidence="2">
    <location>
        <begin position="20"/>
        <end position="42"/>
    </location>
</feature>
<evidence type="ECO:0008006" key="5">
    <source>
        <dbReference type="Google" id="ProtNLM"/>
    </source>
</evidence>
<proteinExistence type="predicted"/>
<evidence type="ECO:0000256" key="2">
    <source>
        <dbReference type="SAM" id="Phobius"/>
    </source>
</evidence>
<keyword evidence="1" id="KW-0175">Coiled coil</keyword>
<comment type="caution">
    <text evidence="3">The sequence shown here is derived from an EMBL/GenBank/DDBJ whole genome shotgun (WGS) entry which is preliminary data.</text>
</comment>
<feature type="transmembrane region" description="Helical" evidence="2">
    <location>
        <begin position="410"/>
        <end position="432"/>
    </location>
</feature>
<accession>A4B970</accession>
<evidence type="ECO:0000313" key="4">
    <source>
        <dbReference type="Proteomes" id="UP000005953"/>
    </source>
</evidence>
<keyword evidence="4" id="KW-1185">Reference proteome</keyword>
<feature type="transmembrane region" description="Helical" evidence="2">
    <location>
        <begin position="471"/>
        <end position="489"/>
    </location>
</feature>
<gene>
    <name evidence="3" type="ORF">MED297_19827</name>
</gene>
<dbReference type="PANTHER" id="PTHR32309">
    <property type="entry name" value="TYROSINE-PROTEIN KINASE"/>
    <property type="match status" value="1"/>
</dbReference>
<dbReference type="RefSeq" id="WP_008044648.1">
    <property type="nucleotide sequence ID" value="NZ_CH724151.1"/>
</dbReference>
<sequence length="503" mass="56292">MDPTNIREFLHACLVELLRYRYIVLGAFVLLSAGVLTAGYMMPKNYTSRVILYADVTNIIGGLLEGQAEITNIDRSKEARDTIFTDRILRAVAIDAGFADPDKAVATLRSKMKISANGDYVNISYTSSDRDQSFNVIDAVTRNFLSETTRKKREESQSAFEFIDAQVVKYKQQLEAAESALKDFSAQNIDITEASVAERVTRYKDAIQVLRLEIQDNESRLASYEAELRSEPEFLEIETERAPSFQERQLEGFEQQLADLRLTYLDTHPDIISLKDQIAALEAKVAADRSAQQGERNVTQVENPAFTSLKELISAERADLRARQNRLSNTERLLQAELSNAETVAEKQATYKELTRDYDVTKDVYEDMLQRRESARLSMTLDIEGQGVSYKVHEPASYPLQSDGLQLTHFAAIGPVLGLMLPLGLIVVMVLLDPRVRSASYMEDQLPSHVPMITAIPMYDSMVSEVASRRSLILIGLLLVLYLSIYGLFSAGTSALQALGLSI</sequence>
<dbReference type="AlphaFoldDB" id="A4B970"/>
<protein>
    <recommendedName>
        <fullName evidence="5">Polysaccharide chain length determinant N-terminal domain-containing protein</fullName>
    </recommendedName>
</protein>